<dbReference type="PANTHER" id="PTHR43708">
    <property type="entry name" value="CONSERVED EXPRESSED OXIDOREDUCTASE (EUROFUNG)"/>
    <property type="match status" value="1"/>
</dbReference>
<sequence>MALTLDEADKMIKACKESESLLSIYENFFFIPHILKAKELIDLDYIGDPSSIRIKIAMGGKGGWSTPSSANKWRKDPKMIGGAKTGSPVLLDNGWHAFALARWFFDEDIDKVFAWTGNLKEGRIPA</sequence>
<dbReference type="GO" id="GO:0016491">
    <property type="term" value="F:oxidoreductase activity"/>
    <property type="evidence" value="ECO:0007669"/>
    <property type="project" value="UniProtKB-KW"/>
</dbReference>
<comment type="caution">
    <text evidence="4">The sequence shown here is derived from an EMBL/GenBank/DDBJ whole genome shotgun (WGS) entry which is preliminary data.</text>
</comment>
<dbReference type="Pfam" id="PF22725">
    <property type="entry name" value="GFO_IDH_MocA_C3"/>
    <property type="match status" value="1"/>
</dbReference>
<dbReference type="SUPFAM" id="SSF55347">
    <property type="entry name" value="Glyceraldehyde-3-phosphate dehydrogenase-like, C-terminal domain"/>
    <property type="match status" value="1"/>
</dbReference>
<evidence type="ECO:0000256" key="2">
    <source>
        <dbReference type="ARBA" id="ARBA00023002"/>
    </source>
</evidence>
<keyword evidence="2" id="KW-0560">Oxidoreductase</keyword>
<evidence type="ECO:0000259" key="3">
    <source>
        <dbReference type="Pfam" id="PF22725"/>
    </source>
</evidence>
<reference evidence="4" key="1">
    <citation type="journal article" date="2014" name="Front. Microbiol.">
        <title>High frequency of phylogenetically diverse reductive dehalogenase-homologous genes in deep subseafloor sedimentary metagenomes.</title>
        <authorList>
            <person name="Kawai M."/>
            <person name="Futagami T."/>
            <person name="Toyoda A."/>
            <person name="Takaki Y."/>
            <person name="Nishi S."/>
            <person name="Hori S."/>
            <person name="Arai W."/>
            <person name="Tsubouchi T."/>
            <person name="Morono Y."/>
            <person name="Uchiyama I."/>
            <person name="Ito T."/>
            <person name="Fujiyama A."/>
            <person name="Inagaki F."/>
            <person name="Takami H."/>
        </authorList>
    </citation>
    <scope>NUCLEOTIDE SEQUENCE</scope>
    <source>
        <strain evidence="4">Expedition CK06-06</strain>
    </source>
</reference>
<dbReference type="PANTHER" id="PTHR43708:SF5">
    <property type="entry name" value="CONSERVED EXPRESSED OXIDOREDUCTASE (EUROFUNG)-RELATED"/>
    <property type="match status" value="1"/>
</dbReference>
<feature type="domain" description="GFO/IDH/MocA-like oxidoreductase" evidence="3">
    <location>
        <begin position="35"/>
        <end position="121"/>
    </location>
</feature>
<name>X1VEN6_9ZZZZ</name>
<dbReference type="InterPro" id="IPR051317">
    <property type="entry name" value="Gfo/Idh/MocA_oxidoreduct"/>
</dbReference>
<dbReference type="Gene3D" id="3.40.50.720">
    <property type="entry name" value="NAD(P)-binding Rossmann-like Domain"/>
    <property type="match status" value="1"/>
</dbReference>
<evidence type="ECO:0000313" key="4">
    <source>
        <dbReference type="EMBL" id="GAJ05150.1"/>
    </source>
</evidence>
<evidence type="ECO:0000256" key="1">
    <source>
        <dbReference type="ARBA" id="ARBA00010928"/>
    </source>
</evidence>
<proteinExistence type="inferred from homology"/>
<feature type="non-terminal residue" evidence="4">
    <location>
        <position position="126"/>
    </location>
</feature>
<dbReference type="Gene3D" id="3.30.360.10">
    <property type="entry name" value="Dihydrodipicolinate Reductase, domain 2"/>
    <property type="match status" value="1"/>
</dbReference>
<dbReference type="AlphaFoldDB" id="X1VEN6"/>
<accession>X1VEN6</accession>
<dbReference type="EMBL" id="BARW01026411">
    <property type="protein sequence ID" value="GAJ05150.1"/>
    <property type="molecule type" value="Genomic_DNA"/>
</dbReference>
<organism evidence="4">
    <name type="scientific">marine sediment metagenome</name>
    <dbReference type="NCBI Taxonomy" id="412755"/>
    <lineage>
        <taxon>unclassified sequences</taxon>
        <taxon>metagenomes</taxon>
        <taxon>ecological metagenomes</taxon>
    </lineage>
</organism>
<protein>
    <recommendedName>
        <fullName evidence="3">GFO/IDH/MocA-like oxidoreductase domain-containing protein</fullName>
    </recommendedName>
</protein>
<dbReference type="InterPro" id="IPR055170">
    <property type="entry name" value="GFO_IDH_MocA-like_dom"/>
</dbReference>
<gene>
    <name evidence="4" type="ORF">S12H4_43082</name>
</gene>
<comment type="similarity">
    <text evidence="1">Belongs to the Gfo/Idh/MocA family.</text>
</comment>